<name>A0ABV6Q3B5_9DEIN</name>
<comment type="caution">
    <text evidence="2">The sequence shown here is derived from an EMBL/GenBank/DDBJ whole genome shotgun (WGS) entry which is preliminary data.</text>
</comment>
<gene>
    <name evidence="2" type="ORF">ACFFFP_10600</name>
</gene>
<organism evidence="2 3">
    <name type="scientific">Thermus composti</name>
    <dbReference type="NCBI Taxonomy" id="532059"/>
    <lineage>
        <taxon>Bacteria</taxon>
        <taxon>Thermotogati</taxon>
        <taxon>Deinococcota</taxon>
        <taxon>Deinococci</taxon>
        <taxon>Thermales</taxon>
        <taxon>Thermaceae</taxon>
        <taxon>Thermus</taxon>
    </lineage>
</organism>
<evidence type="ECO:0000256" key="1">
    <source>
        <dbReference type="SAM" id="MobiDB-lite"/>
    </source>
</evidence>
<sequence length="106" mass="10977">MAGKGKGVLVLLYLLLTLAASTGVALQLYLMERQNPALKADCRAAQEKVQHSPLCGLQVAPGAPPIAPPAPPRPLPFLEVRALEEAGHPAPPPRALAPRAPPSALA</sequence>
<feature type="compositionally biased region" description="Pro residues" evidence="1">
    <location>
        <begin position="89"/>
        <end position="106"/>
    </location>
</feature>
<evidence type="ECO:0000313" key="3">
    <source>
        <dbReference type="Proteomes" id="UP001589830"/>
    </source>
</evidence>
<dbReference type="Proteomes" id="UP001589830">
    <property type="component" value="Unassembled WGS sequence"/>
</dbReference>
<dbReference type="EMBL" id="JBHLTW010000045">
    <property type="protein sequence ID" value="MFC0596605.1"/>
    <property type="molecule type" value="Genomic_DNA"/>
</dbReference>
<proteinExistence type="predicted"/>
<evidence type="ECO:0000313" key="2">
    <source>
        <dbReference type="EMBL" id="MFC0596605.1"/>
    </source>
</evidence>
<reference evidence="2 3" key="1">
    <citation type="submission" date="2024-09" db="EMBL/GenBank/DDBJ databases">
        <authorList>
            <person name="Sun Q."/>
            <person name="Mori K."/>
        </authorList>
    </citation>
    <scope>NUCLEOTIDE SEQUENCE [LARGE SCALE GENOMIC DNA]</scope>
    <source>
        <strain evidence="2 3">NCAIM B.02340</strain>
    </source>
</reference>
<protein>
    <submittedName>
        <fullName evidence="2">Uncharacterized protein</fullName>
    </submittedName>
</protein>
<accession>A0ABV6Q3B5</accession>
<dbReference type="RefSeq" id="WP_188846053.1">
    <property type="nucleotide sequence ID" value="NZ_BMPJ01000004.1"/>
</dbReference>
<keyword evidence="3" id="KW-1185">Reference proteome</keyword>
<feature type="region of interest" description="Disordered" evidence="1">
    <location>
        <begin position="83"/>
        <end position="106"/>
    </location>
</feature>